<dbReference type="PANTHER" id="PTHR24388:SF54">
    <property type="entry name" value="PROTEIN ESCARGOT"/>
    <property type="match status" value="1"/>
</dbReference>
<dbReference type="PANTHER" id="PTHR24388">
    <property type="entry name" value="ZINC FINGER PROTEIN"/>
    <property type="match status" value="1"/>
</dbReference>
<dbReference type="GO" id="GO:0045944">
    <property type="term" value="P:positive regulation of transcription by RNA polymerase II"/>
    <property type="evidence" value="ECO:0007669"/>
    <property type="project" value="UniProtKB-ARBA"/>
</dbReference>
<dbReference type="STRING" id="933388.S7ZAK4"/>
<feature type="compositionally biased region" description="Polar residues" evidence="12">
    <location>
        <begin position="44"/>
        <end position="65"/>
    </location>
</feature>
<feature type="region of interest" description="Disordered" evidence="12">
    <location>
        <begin position="149"/>
        <end position="168"/>
    </location>
</feature>
<keyword evidence="9" id="KW-0804">Transcription</keyword>
<evidence type="ECO:0000256" key="3">
    <source>
        <dbReference type="ARBA" id="ARBA00022490"/>
    </source>
</evidence>
<dbReference type="Proteomes" id="UP000019376">
    <property type="component" value="Unassembled WGS sequence"/>
</dbReference>
<proteinExistence type="predicted"/>
<evidence type="ECO:0000256" key="4">
    <source>
        <dbReference type="ARBA" id="ARBA00022723"/>
    </source>
</evidence>
<dbReference type="SMART" id="SM00355">
    <property type="entry name" value="ZnF_C2H2"/>
    <property type="match status" value="2"/>
</dbReference>
<dbReference type="GO" id="GO:0071277">
    <property type="term" value="P:cellular response to calcium ion"/>
    <property type="evidence" value="ECO:0007669"/>
    <property type="project" value="UniProtKB-ARBA"/>
</dbReference>
<feature type="compositionally biased region" description="Polar residues" evidence="12">
    <location>
        <begin position="155"/>
        <end position="168"/>
    </location>
</feature>
<evidence type="ECO:0000256" key="9">
    <source>
        <dbReference type="ARBA" id="ARBA00023163"/>
    </source>
</evidence>
<dbReference type="FunFam" id="3.30.160.60:FF:000146">
    <property type="entry name" value="C2H2 type zinc finger protein"/>
    <property type="match status" value="1"/>
</dbReference>
<dbReference type="eggNOG" id="KOG1721">
    <property type="taxonomic scope" value="Eukaryota"/>
</dbReference>
<dbReference type="InterPro" id="IPR036236">
    <property type="entry name" value="Znf_C2H2_sf"/>
</dbReference>
<feature type="region of interest" description="Disordered" evidence="12">
    <location>
        <begin position="631"/>
        <end position="662"/>
    </location>
</feature>
<keyword evidence="6 11" id="KW-0863">Zinc-finger</keyword>
<keyword evidence="8" id="KW-0805">Transcription regulation</keyword>
<sequence>MASHDHGQGVDANAAHGKPRNMSPSPHAQHQYHDPTAGLVVDPSMSSDYNGNASFNPSHGDSNINPLGGSESYGYSTNYPFNASAPNQTLAPPSSGQPFPPLLDTANLSLQQAFDPNMANQFNPGGLDMQSGQSMENFSNLLNSNPSELDFSAFQPHSPTGTSAPNYNSSLLIDTQMQSGQQVINPAVSPADIVSPISNPSASSHPSTQDLQQSSPGPMSPPGGTPGTYYTPQHSRHASLDPATAAYLSAQSTADWPSLMTSNNAFRGHRRAPSEVSEVSSATHSPYLSQNEFDGIENNVSPSLAPQNDPALYDNALGIEQFTLSEQHQQGFSPAHSPYISPRLMPQQGIDMIPSIQYSSSGNQFPPAPTDMYSFPGDDLMAAHTGGDIGQASQMAPPSINVEFAPPSRTPSFGPSKPLADFDSLSPPAMRSRGRSKSDPFAHPASRPRSPAVSTSSLEPNPPASPRSLSPHSRSNSGSREASPVRSNRRLSTSSIESRNYILDLADPGRPGAAPGDSKRVQKHPATFQCTLCPKRFTRAYNLRSHLRTHTDERPFVCTVCGKAFARQHDRKRHEGLHSGEKKFVCRGDLSLGGQWGCGRRFARADALGRHFRSEAGRICIKPLLDEESQERERVAAQQQQQQQQQQPAGGHLQPVPQPLVMPGIPGMDGQSSGAFVLPAALLAQYPALQNIQWDQLATAGDESGDIGGRSSFDASSGGEFGLDEDESGLSSVSGMSGGYAPNQGALYPGQMLGMNSGNSEYVDQQKWL</sequence>
<dbReference type="AlphaFoldDB" id="S7ZAK4"/>
<feature type="region of interest" description="Disordered" evidence="12">
    <location>
        <begin position="1"/>
        <end position="69"/>
    </location>
</feature>
<evidence type="ECO:0000256" key="10">
    <source>
        <dbReference type="ARBA" id="ARBA00023242"/>
    </source>
</evidence>
<dbReference type="Gene3D" id="3.30.160.60">
    <property type="entry name" value="Classic Zinc Finger"/>
    <property type="match status" value="3"/>
</dbReference>
<dbReference type="PROSITE" id="PS50157">
    <property type="entry name" value="ZINC_FINGER_C2H2_2"/>
    <property type="match status" value="2"/>
</dbReference>
<keyword evidence="4" id="KW-0479">Metal-binding</keyword>
<dbReference type="FunFam" id="3.30.160.60:FF:000181">
    <property type="entry name" value="C2H2 type zinc finger protein"/>
    <property type="match status" value="1"/>
</dbReference>
<evidence type="ECO:0000256" key="1">
    <source>
        <dbReference type="ARBA" id="ARBA00004123"/>
    </source>
</evidence>
<dbReference type="PROSITE" id="PS00028">
    <property type="entry name" value="ZINC_FINGER_C2H2_1"/>
    <property type="match status" value="2"/>
</dbReference>
<feature type="compositionally biased region" description="Polar residues" evidence="12">
    <location>
        <begin position="196"/>
        <end position="211"/>
    </location>
</feature>
<dbReference type="SUPFAM" id="SSF57667">
    <property type="entry name" value="beta-beta-alpha zinc fingers"/>
    <property type="match status" value="1"/>
</dbReference>
<evidence type="ECO:0000256" key="5">
    <source>
        <dbReference type="ARBA" id="ARBA00022737"/>
    </source>
</evidence>
<evidence type="ECO:0000256" key="12">
    <source>
        <dbReference type="SAM" id="MobiDB-lite"/>
    </source>
</evidence>
<dbReference type="GO" id="GO:0005634">
    <property type="term" value="C:nucleus"/>
    <property type="evidence" value="ECO:0007669"/>
    <property type="project" value="UniProtKB-SubCell"/>
</dbReference>
<evidence type="ECO:0000256" key="6">
    <source>
        <dbReference type="ARBA" id="ARBA00022771"/>
    </source>
</evidence>
<feature type="region of interest" description="Disordered" evidence="12">
    <location>
        <begin position="191"/>
        <end position="236"/>
    </location>
</feature>
<dbReference type="GO" id="GO:0000981">
    <property type="term" value="F:DNA-binding transcription factor activity, RNA polymerase II-specific"/>
    <property type="evidence" value="ECO:0007669"/>
    <property type="project" value="TreeGrafter"/>
</dbReference>
<dbReference type="EMBL" id="KB644410">
    <property type="protein sequence ID" value="EPS27640.1"/>
    <property type="molecule type" value="Genomic_DNA"/>
</dbReference>
<feature type="domain" description="C2H2-type" evidence="13">
    <location>
        <begin position="556"/>
        <end position="583"/>
    </location>
</feature>
<keyword evidence="5" id="KW-0677">Repeat</keyword>
<evidence type="ECO:0000259" key="13">
    <source>
        <dbReference type="PROSITE" id="PS50157"/>
    </source>
</evidence>
<dbReference type="HOGENOM" id="CLU_014490_0_0_1"/>
<evidence type="ECO:0000313" key="15">
    <source>
        <dbReference type="Proteomes" id="UP000019376"/>
    </source>
</evidence>
<keyword evidence="15" id="KW-1185">Reference proteome</keyword>
<feature type="compositionally biased region" description="Low complexity" evidence="12">
    <location>
        <begin position="638"/>
        <end position="647"/>
    </location>
</feature>
<dbReference type="Pfam" id="PF00096">
    <property type="entry name" value="zf-C2H2"/>
    <property type="match status" value="2"/>
</dbReference>
<evidence type="ECO:0000256" key="8">
    <source>
        <dbReference type="ARBA" id="ARBA00023015"/>
    </source>
</evidence>
<evidence type="ECO:0000256" key="7">
    <source>
        <dbReference type="ARBA" id="ARBA00022833"/>
    </source>
</evidence>
<dbReference type="GO" id="GO:0008270">
    <property type="term" value="F:zinc ion binding"/>
    <property type="evidence" value="ECO:0007669"/>
    <property type="project" value="UniProtKB-KW"/>
</dbReference>
<gene>
    <name evidence="14" type="ORF">PDE_02584</name>
</gene>
<dbReference type="FunFam" id="3.30.160.60:FF:000239">
    <property type="entry name" value="C2H2 type zinc finger protein"/>
    <property type="match status" value="1"/>
</dbReference>
<comment type="subcellular location">
    <subcellularLocation>
        <location evidence="2">Cytoplasm</location>
    </subcellularLocation>
    <subcellularLocation>
        <location evidence="1">Nucleus</location>
    </subcellularLocation>
</comment>
<name>S7ZAK4_PENO1</name>
<protein>
    <recommendedName>
        <fullName evidence="13">C2H2-type domain-containing protein</fullName>
    </recommendedName>
</protein>
<dbReference type="GO" id="GO:0000978">
    <property type="term" value="F:RNA polymerase II cis-regulatory region sequence-specific DNA binding"/>
    <property type="evidence" value="ECO:0007669"/>
    <property type="project" value="TreeGrafter"/>
</dbReference>
<evidence type="ECO:0000256" key="2">
    <source>
        <dbReference type="ARBA" id="ARBA00004496"/>
    </source>
</evidence>
<organism evidence="14 15">
    <name type="scientific">Penicillium oxalicum (strain 114-2 / CGMCC 5302)</name>
    <name type="common">Penicillium decumbens</name>
    <dbReference type="NCBI Taxonomy" id="933388"/>
    <lineage>
        <taxon>Eukaryota</taxon>
        <taxon>Fungi</taxon>
        <taxon>Dikarya</taxon>
        <taxon>Ascomycota</taxon>
        <taxon>Pezizomycotina</taxon>
        <taxon>Eurotiomycetes</taxon>
        <taxon>Eurotiomycetidae</taxon>
        <taxon>Eurotiales</taxon>
        <taxon>Aspergillaceae</taxon>
        <taxon>Penicillium</taxon>
    </lineage>
</organism>
<accession>S7ZAK4</accession>
<dbReference type="InterPro" id="IPR050527">
    <property type="entry name" value="Snail/Krueppel_Znf"/>
</dbReference>
<evidence type="ECO:0000313" key="14">
    <source>
        <dbReference type="EMBL" id="EPS27640.1"/>
    </source>
</evidence>
<dbReference type="OrthoDB" id="8117402at2759"/>
<keyword evidence="7" id="KW-0862">Zinc</keyword>
<dbReference type="PhylomeDB" id="S7ZAK4"/>
<feature type="domain" description="C2H2-type" evidence="13">
    <location>
        <begin position="528"/>
        <end position="555"/>
    </location>
</feature>
<keyword evidence="3" id="KW-0963">Cytoplasm</keyword>
<reference evidence="14 15" key="1">
    <citation type="journal article" date="2013" name="PLoS ONE">
        <title>Genomic and secretomic analyses reveal unique features of the lignocellulolytic enzyme system of Penicillium decumbens.</title>
        <authorList>
            <person name="Liu G."/>
            <person name="Zhang L."/>
            <person name="Wei X."/>
            <person name="Zou G."/>
            <person name="Qin Y."/>
            <person name="Ma L."/>
            <person name="Li J."/>
            <person name="Zheng H."/>
            <person name="Wang S."/>
            <person name="Wang C."/>
            <person name="Xun L."/>
            <person name="Zhao G.-P."/>
            <person name="Zhou Z."/>
            <person name="Qu Y."/>
        </authorList>
    </citation>
    <scope>NUCLEOTIDE SEQUENCE [LARGE SCALE GENOMIC DNA]</scope>
    <source>
        <strain evidence="15">114-2 / CGMCC 5302</strain>
    </source>
</reference>
<evidence type="ECO:0000256" key="11">
    <source>
        <dbReference type="PROSITE-ProRule" id="PRU00042"/>
    </source>
</evidence>
<dbReference type="GO" id="GO:0005737">
    <property type="term" value="C:cytoplasm"/>
    <property type="evidence" value="ECO:0007669"/>
    <property type="project" value="UniProtKB-SubCell"/>
</dbReference>
<feature type="compositionally biased region" description="Polar residues" evidence="12">
    <location>
        <begin position="467"/>
        <end position="480"/>
    </location>
</feature>
<keyword evidence="10" id="KW-0539">Nucleus</keyword>
<dbReference type="InterPro" id="IPR013087">
    <property type="entry name" value="Znf_C2H2_type"/>
</dbReference>
<feature type="region of interest" description="Disordered" evidence="12">
    <location>
        <begin position="703"/>
        <end position="736"/>
    </location>
</feature>
<feature type="region of interest" description="Disordered" evidence="12">
    <location>
        <begin position="288"/>
        <end position="311"/>
    </location>
</feature>
<feature type="compositionally biased region" description="Polar residues" evidence="12">
    <location>
        <begin position="288"/>
        <end position="306"/>
    </location>
</feature>
<feature type="region of interest" description="Disordered" evidence="12">
    <location>
        <begin position="356"/>
        <end position="523"/>
    </location>
</feature>